<accession>A0A7W8DSY2</accession>
<dbReference type="RefSeq" id="WP_184139978.1">
    <property type="nucleotide sequence ID" value="NZ_JACHIK010000001.1"/>
</dbReference>
<evidence type="ECO:0000256" key="2">
    <source>
        <dbReference type="ARBA" id="ARBA00023125"/>
    </source>
</evidence>
<dbReference type="InterPro" id="IPR010982">
    <property type="entry name" value="Lambda_DNA-bd_dom_sf"/>
</dbReference>
<dbReference type="CDD" id="cd06529">
    <property type="entry name" value="S24_LexA-like"/>
    <property type="match status" value="1"/>
</dbReference>
<keyword evidence="3" id="KW-0804">Transcription</keyword>
<dbReference type="GO" id="GO:0003677">
    <property type="term" value="F:DNA binding"/>
    <property type="evidence" value="ECO:0007669"/>
    <property type="project" value="UniProtKB-KW"/>
</dbReference>
<feature type="domain" description="HTH cro/C1-type" evidence="4">
    <location>
        <begin position="34"/>
        <end position="76"/>
    </location>
</feature>
<dbReference type="InterPro" id="IPR001387">
    <property type="entry name" value="Cro/C1-type_HTH"/>
</dbReference>
<dbReference type="Gene3D" id="2.10.109.10">
    <property type="entry name" value="Umud Fragment, subunit A"/>
    <property type="match status" value="1"/>
</dbReference>
<reference evidence="5 6" key="1">
    <citation type="submission" date="2020-08" db="EMBL/GenBank/DDBJ databases">
        <title>Genomic Encyclopedia of Type Strains, Phase IV (KMG-IV): sequencing the most valuable type-strain genomes for metagenomic binning, comparative biology and taxonomic classification.</title>
        <authorList>
            <person name="Goeker M."/>
        </authorList>
    </citation>
    <scope>NUCLEOTIDE SEQUENCE [LARGE SCALE GENOMIC DNA]</scope>
    <source>
        <strain evidence="5 6">DSM 21319</strain>
    </source>
</reference>
<dbReference type="PANTHER" id="PTHR40661">
    <property type="match status" value="1"/>
</dbReference>
<organism evidence="5 6">
    <name type="scientific">Shinella fusca</name>
    <dbReference type="NCBI Taxonomy" id="544480"/>
    <lineage>
        <taxon>Bacteria</taxon>
        <taxon>Pseudomonadati</taxon>
        <taxon>Pseudomonadota</taxon>
        <taxon>Alphaproteobacteria</taxon>
        <taxon>Hyphomicrobiales</taxon>
        <taxon>Rhizobiaceae</taxon>
        <taxon>Shinella</taxon>
    </lineage>
</organism>
<proteinExistence type="predicted"/>
<evidence type="ECO:0000313" key="6">
    <source>
        <dbReference type="Proteomes" id="UP000535406"/>
    </source>
</evidence>
<dbReference type="AlphaFoldDB" id="A0A7W8DSY2"/>
<dbReference type="Gene3D" id="1.10.260.40">
    <property type="entry name" value="lambda repressor-like DNA-binding domains"/>
    <property type="match status" value="1"/>
</dbReference>
<dbReference type="InterPro" id="IPR039418">
    <property type="entry name" value="LexA-like"/>
</dbReference>
<dbReference type="SMART" id="SM00530">
    <property type="entry name" value="HTH_XRE"/>
    <property type="match status" value="1"/>
</dbReference>
<dbReference type="SUPFAM" id="SSF47413">
    <property type="entry name" value="lambda repressor-like DNA-binding domains"/>
    <property type="match status" value="1"/>
</dbReference>
<name>A0A7W8DSY2_9HYPH</name>
<sequence>MAVIFPEMLLQGMETSLQKRLRLRLDMLEMNPYQVAQKAGLGESFVRDILRGKTRSPNAANLAKLAVALETTPDWFLGAGDLAPPKSPPAIGGLPVVGTIQAGNWLDRSIIDDDDEPQIIPVARDPRFPHARQYSLLVSGDSMNERYQDGSYVTCVDYFDSGVSLKPGLIMHVERHNGPLVEVTLKAVDIVDGRMMLVPKSTNPRHAPLPLEGDAGTEILLKGIVTGNYVRTEI</sequence>
<evidence type="ECO:0000313" key="5">
    <source>
        <dbReference type="EMBL" id="MBB5040835.1"/>
    </source>
</evidence>
<protein>
    <submittedName>
        <fullName evidence="5">SOS-response transcriptional repressor LexA</fullName>
    </submittedName>
</protein>
<evidence type="ECO:0000256" key="1">
    <source>
        <dbReference type="ARBA" id="ARBA00023015"/>
    </source>
</evidence>
<dbReference type="InterPro" id="IPR036286">
    <property type="entry name" value="LexA/Signal_pep-like_sf"/>
</dbReference>
<dbReference type="PANTHER" id="PTHR40661:SF3">
    <property type="entry name" value="FELS-1 PROPHAGE TRANSCRIPTIONAL REGULATOR"/>
    <property type="match status" value="1"/>
</dbReference>
<evidence type="ECO:0000259" key="4">
    <source>
        <dbReference type="PROSITE" id="PS50943"/>
    </source>
</evidence>
<dbReference type="Proteomes" id="UP000535406">
    <property type="component" value="Unassembled WGS sequence"/>
</dbReference>
<keyword evidence="2" id="KW-0238">DNA-binding</keyword>
<dbReference type="Pfam" id="PF00717">
    <property type="entry name" value="Peptidase_S24"/>
    <property type="match status" value="1"/>
</dbReference>
<keyword evidence="1" id="KW-0805">Transcription regulation</keyword>
<dbReference type="Pfam" id="PF01381">
    <property type="entry name" value="HTH_3"/>
    <property type="match status" value="1"/>
</dbReference>
<dbReference type="EMBL" id="JACHIK010000001">
    <property type="protein sequence ID" value="MBB5040835.1"/>
    <property type="molecule type" value="Genomic_DNA"/>
</dbReference>
<gene>
    <name evidence="5" type="ORF">HNQ66_000213</name>
</gene>
<dbReference type="CDD" id="cd00093">
    <property type="entry name" value="HTH_XRE"/>
    <property type="match status" value="1"/>
</dbReference>
<comment type="caution">
    <text evidence="5">The sequence shown here is derived from an EMBL/GenBank/DDBJ whole genome shotgun (WGS) entry which is preliminary data.</text>
</comment>
<dbReference type="InterPro" id="IPR015927">
    <property type="entry name" value="Peptidase_S24_S26A/B/C"/>
</dbReference>
<dbReference type="SUPFAM" id="SSF51306">
    <property type="entry name" value="LexA/Signal peptidase"/>
    <property type="match status" value="1"/>
</dbReference>
<evidence type="ECO:0000256" key="3">
    <source>
        <dbReference type="ARBA" id="ARBA00023163"/>
    </source>
</evidence>
<keyword evidence="6" id="KW-1185">Reference proteome</keyword>
<dbReference type="PROSITE" id="PS50943">
    <property type="entry name" value="HTH_CROC1"/>
    <property type="match status" value="1"/>
</dbReference>